<comment type="subcellular location">
    <subcellularLocation>
        <location evidence="1">Cell membrane</location>
        <topology evidence="1">Single-pass membrane protein</topology>
    </subcellularLocation>
    <subcellularLocation>
        <location evidence="7">Cell membrane</location>
        <topology evidence="7">Single-pass type II membrane protein</topology>
    </subcellularLocation>
</comment>
<accession>A0A5C6CUC0</accession>
<dbReference type="GO" id="GO:0022857">
    <property type="term" value="F:transmembrane transporter activity"/>
    <property type="evidence" value="ECO:0007669"/>
    <property type="project" value="InterPro"/>
</dbReference>
<protein>
    <submittedName>
        <fullName evidence="8">Biopolymer transport protein ExbD/TolR</fullName>
    </submittedName>
</protein>
<dbReference type="Proteomes" id="UP000316304">
    <property type="component" value="Unassembled WGS sequence"/>
</dbReference>
<proteinExistence type="inferred from homology"/>
<keyword evidence="4 7" id="KW-0812">Transmembrane</keyword>
<keyword evidence="3" id="KW-1003">Cell membrane</keyword>
<evidence type="ECO:0000313" key="9">
    <source>
        <dbReference type="Proteomes" id="UP000316304"/>
    </source>
</evidence>
<keyword evidence="7" id="KW-0813">Transport</keyword>
<evidence type="ECO:0000256" key="4">
    <source>
        <dbReference type="ARBA" id="ARBA00022692"/>
    </source>
</evidence>
<organism evidence="8 9">
    <name type="scientific">Novipirellula galeiformis</name>
    <dbReference type="NCBI Taxonomy" id="2528004"/>
    <lineage>
        <taxon>Bacteria</taxon>
        <taxon>Pseudomonadati</taxon>
        <taxon>Planctomycetota</taxon>
        <taxon>Planctomycetia</taxon>
        <taxon>Pirellulales</taxon>
        <taxon>Pirellulaceae</taxon>
        <taxon>Novipirellula</taxon>
    </lineage>
</organism>
<dbReference type="Pfam" id="PF02472">
    <property type="entry name" value="ExbD"/>
    <property type="match status" value="1"/>
</dbReference>
<evidence type="ECO:0000256" key="3">
    <source>
        <dbReference type="ARBA" id="ARBA00022475"/>
    </source>
</evidence>
<dbReference type="AlphaFoldDB" id="A0A5C6CUC0"/>
<gene>
    <name evidence="8" type="ORF">Pla52o_04890</name>
</gene>
<dbReference type="GO" id="GO:0005886">
    <property type="term" value="C:plasma membrane"/>
    <property type="evidence" value="ECO:0007669"/>
    <property type="project" value="UniProtKB-SubCell"/>
</dbReference>
<sequence length="144" mass="16024">MRSARRTSKLLIEPPTSATGDIAFNLIVFFLVCASIQPDSGRQQDIPRSEENQQQKEEAKNIEIAITSNLNAVSINGDTIRSSELTSKLSAMMKGKTRPEDRIVIVKSKTDTPYHHWIDITGAIEQSGGLVTIQREEEQTIQVD</sequence>
<dbReference type="EMBL" id="SJPT01000001">
    <property type="protein sequence ID" value="TWU26636.1"/>
    <property type="molecule type" value="Genomic_DNA"/>
</dbReference>
<comment type="similarity">
    <text evidence="2 7">Belongs to the ExbD/TolR family.</text>
</comment>
<dbReference type="PANTHER" id="PTHR30558">
    <property type="entry name" value="EXBD MEMBRANE COMPONENT OF PMF-DRIVEN MACROMOLECULE IMPORT SYSTEM"/>
    <property type="match status" value="1"/>
</dbReference>
<dbReference type="OrthoDB" id="279677at2"/>
<dbReference type="RefSeq" id="WP_146592949.1">
    <property type="nucleotide sequence ID" value="NZ_SJPT01000001.1"/>
</dbReference>
<keyword evidence="6" id="KW-0472">Membrane</keyword>
<evidence type="ECO:0000256" key="6">
    <source>
        <dbReference type="ARBA" id="ARBA00023136"/>
    </source>
</evidence>
<dbReference type="InterPro" id="IPR003400">
    <property type="entry name" value="ExbD"/>
</dbReference>
<evidence type="ECO:0000256" key="5">
    <source>
        <dbReference type="ARBA" id="ARBA00022989"/>
    </source>
</evidence>
<keyword evidence="7" id="KW-0653">Protein transport</keyword>
<reference evidence="8 9" key="1">
    <citation type="submission" date="2019-02" db="EMBL/GenBank/DDBJ databases">
        <title>Deep-cultivation of Planctomycetes and their phenomic and genomic characterization uncovers novel biology.</title>
        <authorList>
            <person name="Wiegand S."/>
            <person name="Jogler M."/>
            <person name="Boedeker C."/>
            <person name="Pinto D."/>
            <person name="Vollmers J."/>
            <person name="Rivas-Marin E."/>
            <person name="Kohn T."/>
            <person name="Peeters S.H."/>
            <person name="Heuer A."/>
            <person name="Rast P."/>
            <person name="Oberbeckmann S."/>
            <person name="Bunk B."/>
            <person name="Jeske O."/>
            <person name="Meyerdierks A."/>
            <person name="Storesund J.E."/>
            <person name="Kallscheuer N."/>
            <person name="Luecker S."/>
            <person name="Lage O.M."/>
            <person name="Pohl T."/>
            <person name="Merkel B.J."/>
            <person name="Hornburger P."/>
            <person name="Mueller R.-W."/>
            <person name="Bruemmer F."/>
            <person name="Labrenz M."/>
            <person name="Spormann A.M."/>
            <person name="Op Den Camp H."/>
            <person name="Overmann J."/>
            <person name="Amann R."/>
            <person name="Jetten M.S.M."/>
            <person name="Mascher T."/>
            <person name="Medema M.H."/>
            <person name="Devos D.P."/>
            <person name="Kaster A.-K."/>
            <person name="Ovreas L."/>
            <person name="Rohde M."/>
            <person name="Galperin M.Y."/>
            <person name="Jogler C."/>
        </authorList>
    </citation>
    <scope>NUCLEOTIDE SEQUENCE [LARGE SCALE GENOMIC DNA]</scope>
    <source>
        <strain evidence="8 9">Pla52o</strain>
    </source>
</reference>
<dbReference type="PANTHER" id="PTHR30558:SF3">
    <property type="entry name" value="BIOPOLYMER TRANSPORT PROTEIN EXBD-RELATED"/>
    <property type="match status" value="1"/>
</dbReference>
<evidence type="ECO:0000256" key="2">
    <source>
        <dbReference type="ARBA" id="ARBA00005811"/>
    </source>
</evidence>
<evidence type="ECO:0000256" key="7">
    <source>
        <dbReference type="RuleBase" id="RU003879"/>
    </source>
</evidence>
<comment type="caution">
    <text evidence="8">The sequence shown here is derived from an EMBL/GenBank/DDBJ whole genome shotgun (WGS) entry which is preliminary data.</text>
</comment>
<name>A0A5C6CUC0_9BACT</name>
<evidence type="ECO:0000256" key="1">
    <source>
        <dbReference type="ARBA" id="ARBA00004162"/>
    </source>
</evidence>
<keyword evidence="5" id="KW-1133">Transmembrane helix</keyword>
<dbReference type="GO" id="GO:0015031">
    <property type="term" value="P:protein transport"/>
    <property type="evidence" value="ECO:0007669"/>
    <property type="project" value="UniProtKB-KW"/>
</dbReference>
<evidence type="ECO:0000313" key="8">
    <source>
        <dbReference type="EMBL" id="TWU26636.1"/>
    </source>
</evidence>
<keyword evidence="9" id="KW-1185">Reference proteome</keyword>